<organism evidence="9 10">
    <name type="scientific">Candidatus Enterococcus willemsii</name>
    <dbReference type="NCBI Taxonomy" id="1857215"/>
    <lineage>
        <taxon>Bacteria</taxon>
        <taxon>Bacillati</taxon>
        <taxon>Bacillota</taxon>
        <taxon>Bacilli</taxon>
        <taxon>Lactobacillales</taxon>
        <taxon>Enterococcaceae</taxon>
        <taxon>Enterococcus</taxon>
    </lineage>
</organism>
<keyword evidence="10" id="KW-1185">Reference proteome</keyword>
<evidence type="ECO:0000256" key="5">
    <source>
        <dbReference type="ARBA" id="ARBA00022960"/>
    </source>
</evidence>
<reference evidence="9 10" key="1">
    <citation type="submission" date="2016-06" db="EMBL/GenBank/DDBJ databases">
        <title>Four novel species of enterococci isolated from chicken manure.</title>
        <authorList>
            <person name="Van Tyne D."/>
        </authorList>
    </citation>
    <scope>NUCLEOTIDE SEQUENCE [LARGE SCALE GENOMIC DNA]</scope>
    <source>
        <strain evidence="9 10">CU12B</strain>
    </source>
</reference>
<evidence type="ECO:0000256" key="6">
    <source>
        <dbReference type="ARBA" id="ARBA00022989"/>
    </source>
</evidence>
<keyword evidence="7 8" id="KW-0472">Membrane</keyword>
<protein>
    <submittedName>
        <fullName evidence="9">Rod shape-determining protein MreD</fullName>
    </submittedName>
</protein>
<comment type="caution">
    <text evidence="9">The sequence shown here is derived from an EMBL/GenBank/DDBJ whole genome shotgun (WGS) entry which is preliminary data.</text>
</comment>
<sequence length="169" mass="19686">MIKREKIQLFTGFFCFIVMLLDAHFTRALTDWGQVTYIWNTHLLLLLFLFGAATMSKRYMITTALIIGSIFDLYYIGVLGIYAVALPLVVWLMYVLSETLYQNLFTYFFGMIILVTGFELITMGIQLFFDLTVVNPIFFVTRLLGPTLFVNIVLFFLLYYPLKKLFANE</sequence>
<evidence type="ECO:0000256" key="1">
    <source>
        <dbReference type="ARBA" id="ARBA00004651"/>
    </source>
</evidence>
<feature type="transmembrane region" description="Helical" evidence="8">
    <location>
        <begin position="73"/>
        <end position="94"/>
    </location>
</feature>
<evidence type="ECO:0000256" key="7">
    <source>
        <dbReference type="ARBA" id="ARBA00023136"/>
    </source>
</evidence>
<feature type="transmembrane region" description="Helical" evidence="8">
    <location>
        <begin position="143"/>
        <end position="162"/>
    </location>
</feature>
<dbReference type="RefSeq" id="WP_161903331.1">
    <property type="nucleotide sequence ID" value="NZ_MAEL01000059.1"/>
</dbReference>
<name>A0ABQ6YW84_9ENTE</name>
<comment type="similarity">
    <text evidence="2">Belongs to the MreD family.</text>
</comment>
<proteinExistence type="inferred from homology"/>
<dbReference type="NCBIfam" id="TIGR03426">
    <property type="entry name" value="shape_MreD"/>
    <property type="match status" value="1"/>
</dbReference>
<gene>
    <name evidence="9" type="ORF">BAU17_02730</name>
</gene>
<feature type="transmembrane region" description="Helical" evidence="8">
    <location>
        <begin position="7"/>
        <end position="25"/>
    </location>
</feature>
<feature type="transmembrane region" description="Helical" evidence="8">
    <location>
        <begin position="37"/>
        <end position="53"/>
    </location>
</feature>
<evidence type="ECO:0000256" key="4">
    <source>
        <dbReference type="ARBA" id="ARBA00022692"/>
    </source>
</evidence>
<evidence type="ECO:0000256" key="2">
    <source>
        <dbReference type="ARBA" id="ARBA00007776"/>
    </source>
</evidence>
<keyword evidence="4 8" id="KW-0812">Transmembrane</keyword>
<keyword evidence="6 8" id="KW-1133">Transmembrane helix</keyword>
<evidence type="ECO:0000313" key="10">
    <source>
        <dbReference type="Proteomes" id="UP000782705"/>
    </source>
</evidence>
<evidence type="ECO:0000256" key="8">
    <source>
        <dbReference type="SAM" id="Phobius"/>
    </source>
</evidence>
<evidence type="ECO:0000313" key="9">
    <source>
        <dbReference type="EMBL" id="KAF1301203.1"/>
    </source>
</evidence>
<dbReference type="Pfam" id="PF04093">
    <property type="entry name" value="MreD"/>
    <property type="match status" value="1"/>
</dbReference>
<comment type="subcellular location">
    <subcellularLocation>
        <location evidence="1">Cell membrane</location>
        <topology evidence="1">Multi-pass membrane protein</topology>
    </subcellularLocation>
</comment>
<feature type="transmembrane region" description="Helical" evidence="8">
    <location>
        <begin position="106"/>
        <end position="131"/>
    </location>
</feature>
<dbReference type="InterPro" id="IPR007227">
    <property type="entry name" value="Cell_shape_determining_MreD"/>
</dbReference>
<evidence type="ECO:0000256" key="3">
    <source>
        <dbReference type="ARBA" id="ARBA00022475"/>
    </source>
</evidence>
<keyword evidence="5" id="KW-0133">Cell shape</keyword>
<keyword evidence="3" id="KW-1003">Cell membrane</keyword>
<dbReference type="EMBL" id="MAEL01000059">
    <property type="protein sequence ID" value="KAF1301203.1"/>
    <property type="molecule type" value="Genomic_DNA"/>
</dbReference>
<accession>A0ABQ6YW84</accession>
<dbReference type="Proteomes" id="UP000782705">
    <property type="component" value="Unassembled WGS sequence"/>
</dbReference>